<accession>A0A061GFY0</accession>
<dbReference type="CDD" id="cd22160">
    <property type="entry name" value="F-box_AtFBL13-like"/>
    <property type="match status" value="1"/>
</dbReference>
<organism evidence="2 3">
    <name type="scientific">Theobroma cacao</name>
    <name type="common">Cacao</name>
    <name type="synonym">Cocoa</name>
    <dbReference type="NCBI Taxonomy" id="3641"/>
    <lineage>
        <taxon>Eukaryota</taxon>
        <taxon>Viridiplantae</taxon>
        <taxon>Streptophyta</taxon>
        <taxon>Embryophyta</taxon>
        <taxon>Tracheophyta</taxon>
        <taxon>Spermatophyta</taxon>
        <taxon>Magnoliopsida</taxon>
        <taxon>eudicotyledons</taxon>
        <taxon>Gunneridae</taxon>
        <taxon>Pentapetalae</taxon>
        <taxon>rosids</taxon>
        <taxon>malvids</taxon>
        <taxon>Malvales</taxon>
        <taxon>Malvaceae</taxon>
        <taxon>Byttnerioideae</taxon>
        <taxon>Theobroma</taxon>
    </lineage>
</organism>
<protein>
    <submittedName>
        <fullName evidence="2">F-box/RNI/FBD-like domains-containing protein</fullName>
    </submittedName>
</protein>
<evidence type="ECO:0000259" key="1">
    <source>
        <dbReference type="PROSITE" id="PS50181"/>
    </source>
</evidence>
<dbReference type="STRING" id="3641.A0A061GFY0"/>
<dbReference type="InParanoid" id="A0A061GFY0"/>
<dbReference type="HOGENOM" id="CLU_010721_1_0_1"/>
<dbReference type="EMBL" id="CM001884">
    <property type="protein sequence ID" value="EOY28765.1"/>
    <property type="molecule type" value="Genomic_DNA"/>
</dbReference>
<dbReference type="PROSITE" id="PS50181">
    <property type="entry name" value="FBOX"/>
    <property type="match status" value="1"/>
</dbReference>
<dbReference type="InterPro" id="IPR032675">
    <property type="entry name" value="LRR_dom_sf"/>
</dbReference>
<name>A0A061GFY0_THECC</name>
<gene>
    <name evidence="2" type="ORF">TCM_030278</name>
</gene>
<dbReference type="InterPro" id="IPR055294">
    <property type="entry name" value="FBL60-like"/>
</dbReference>
<dbReference type="InterPro" id="IPR036047">
    <property type="entry name" value="F-box-like_dom_sf"/>
</dbReference>
<dbReference type="Gene3D" id="3.80.10.10">
    <property type="entry name" value="Ribonuclease Inhibitor"/>
    <property type="match status" value="1"/>
</dbReference>
<dbReference type="PANTHER" id="PTHR31293:SF12">
    <property type="entry name" value="RNI-LIKE SUPERFAMILY PROTEIN"/>
    <property type="match status" value="1"/>
</dbReference>
<dbReference type="Proteomes" id="UP000026915">
    <property type="component" value="Chromosome 6"/>
</dbReference>
<dbReference type="SUPFAM" id="SSF81383">
    <property type="entry name" value="F-box domain"/>
    <property type="match status" value="1"/>
</dbReference>
<dbReference type="SMART" id="SM00256">
    <property type="entry name" value="FBOX"/>
    <property type="match status" value="1"/>
</dbReference>
<dbReference type="InterPro" id="IPR055411">
    <property type="entry name" value="LRR_FXL15/At3g58940/PEG3-like"/>
</dbReference>
<dbReference type="Gramene" id="EOY28765">
    <property type="protein sequence ID" value="EOY28765"/>
    <property type="gene ID" value="TCM_030278"/>
</dbReference>
<dbReference type="Gene3D" id="1.20.1280.50">
    <property type="match status" value="1"/>
</dbReference>
<dbReference type="InterPro" id="IPR053781">
    <property type="entry name" value="F-box_AtFBL13-like"/>
</dbReference>
<keyword evidence="3" id="KW-1185">Reference proteome</keyword>
<evidence type="ECO:0000313" key="3">
    <source>
        <dbReference type="Proteomes" id="UP000026915"/>
    </source>
</evidence>
<dbReference type="SUPFAM" id="SSF52047">
    <property type="entry name" value="RNI-like"/>
    <property type="match status" value="1"/>
</dbReference>
<dbReference type="Pfam" id="PF00646">
    <property type="entry name" value="F-box"/>
    <property type="match status" value="1"/>
</dbReference>
<dbReference type="PANTHER" id="PTHR31293">
    <property type="entry name" value="RNI-LIKE SUPERFAMILY PROTEIN"/>
    <property type="match status" value="1"/>
</dbReference>
<feature type="domain" description="F-box" evidence="1">
    <location>
        <begin position="26"/>
        <end position="62"/>
    </location>
</feature>
<sequence length="433" mass="49918">MNRLQANILSYSFLSSFMLDQMEGERDRISDLPDSLLEYILTFLPTKYAVRTGVLSKRWKDLWVSHPYVSLRDDGINNQTVKVSKFMNFLNKILLHPQAKVKKIQLSSRERLESPEFIRWFQAVMMKDDLEELDLGFRKIYHTPQSNLTVCNTLVILKLDFGAFSGNKFPKSFCFPNLKTMHLNGFLLAYNFPNQLLQCRNLESLIIRNYILDLMSHGLVLNGSDDQKEVLSNISNAQIDSCYGFHGDVSDRSFLKNMINAVSNAKDLDLSLSIMEYLDRVFPNDMLEFNNLKHIKLYLRSSHVGALGYILQKAPNLESLHIESDGPYGSAHDALMLEQLRSSCSSANLKVIRMTNFILEDPVLELVQLIFDSAGSLEDIVIELDARLEMNNFLQCEKLLKLPRLSEDSVLHLKWEFGYSHHYFGHSHSYYHP</sequence>
<evidence type="ECO:0000313" key="2">
    <source>
        <dbReference type="EMBL" id="EOY28765.1"/>
    </source>
</evidence>
<reference evidence="2 3" key="1">
    <citation type="journal article" date="2013" name="Genome Biol.">
        <title>The genome sequence of the most widely cultivated cacao type and its use to identify candidate genes regulating pod color.</title>
        <authorList>
            <person name="Motamayor J.C."/>
            <person name="Mockaitis K."/>
            <person name="Schmutz J."/>
            <person name="Haiminen N."/>
            <person name="Iii D.L."/>
            <person name="Cornejo O."/>
            <person name="Findley S.D."/>
            <person name="Zheng P."/>
            <person name="Utro F."/>
            <person name="Royaert S."/>
            <person name="Saski C."/>
            <person name="Jenkins J."/>
            <person name="Podicheti R."/>
            <person name="Zhao M."/>
            <person name="Scheffler B.E."/>
            <person name="Stack J.C."/>
            <person name="Feltus F.A."/>
            <person name="Mustiga G.M."/>
            <person name="Amores F."/>
            <person name="Phillips W."/>
            <person name="Marelli J.P."/>
            <person name="May G.D."/>
            <person name="Shapiro H."/>
            <person name="Ma J."/>
            <person name="Bustamante C.D."/>
            <person name="Schnell R.J."/>
            <person name="Main D."/>
            <person name="Gilbert D."/>
            <person name="Parida L."/>
            <person name="Kuhn D.N."/>
        </authorList>
    </citation>
    <scope>NUCLEOTIDE SEQUENCE [LARGE SCALE GENOMIC DNA]</scope>
    <source>
        <strain evidence="3">cv. Matina 1-6</strain>
    </source>
</reference>
<dbReference type="InterPro" id="IPR001810">
    <property type="entry name" value="F-box_dom"/>
</dbReference>
<proteinExistence type="predicted"/>
<dbReference type="Pfam" id="PF24758">
    <property type="entry name" value="LRR_At5g56370"/>
    <property type="match status" value="1"/>
</dbReference>
<dbReference type="AlphaFoldDB" id="A0A061GFY0"/>